<sequence length="451" mass="50207">MRKVPISDIAIPVLGGTPKRGISSYWDGSIKWATAKDVVNNKGRYLFSTAETITEEGLNNSAAKILPKGTVIITARGTVGAIAQLGENMAFNQTCYGLIPKDTNKIDQDYLYYALKASIQEMHAVSYGTVFDTITMKSFDEIQIPLPPLPEQKAIAHILGTLDDKIELNRRMNETLEEMAKAIFKSWFVDFAPVIDNALKAGNPIPDALAEKAARRRAISTPKLSPEIARLFPDSFEDSPLGPIPKGWRVSSFTEIIEINPKYSLSKGKIAPYVDMASLPTSGLELLSPPKLREFTSGSKFKNGDVLFARITPCLENGKTTLVNFLEEDQVGWGSTEFLVFSPKRAGSYFIYCLSRWEKLRDFAVKTMKGTSGRQRVSKEAFEHFYIPEAPSEILIQFEKTVDPLFLKIKSNNKESQTLSGVRDTLLPKLISGQIRIKDAEKFVGKFCELN</sequence>
<keyword evidence="2" id="KW-0680">Restriction system</keyword>
<dbReference type="GO" id="GO:0009307">
    <property type="term" value="P:DNA restriction-modification system"/>
    <property type="evidence" value="ECO:0007669"/>
    <property type="project" value="UniProtKB-KW"/>
</dbReference>
<dbReference type="GO" id="GO:0003677">
    <property type="term" value="F:DNA binding"/>
    <property type="evidence" value="ECO:0007669"/>
    <property type="project" value="UniProtKB-KW"/>
</dbReference>
<name>A0A179D5S3_9BACT</name>
<protein>
    <submittedName>
        <fullName evidence="5">Type I restriction-modification system, specificity subunit S</fullName>
        <ecNumber evidence="5">3.1.21.3</ecNumber>
    </submittedName>
</protein>
<dbReference type="PATRIC" id="fig|999894.6.peg.1077"/>
<comment type="similarity">
    <text evidence="1">Belongs to the type-I restriction system S methylase family.</text>
</comment>
<dbReference type="RefSeq" id="WP_068670098.1">
    <property type="nucleotide sequence ID" value="NZ_LWLG01000006.1"/>
</dbReference>
<comment type="caution">
    <text evidence="5">The sequence shown here is derived from an EMBL/GenBank/DDBJ whole genome shotgun (WGS) entry which is preliminary data.</text>
</comment>
<dbReference type="SUPFAM" id="SSF116734">
    <property type="entry name" value="DNA methylase specificity domain"/>
    <property type="match status" value="2"/>
</dbReference>
<dbReference type="OrthoDB" id="9816225at2"/>
<organism evidence="5 6">
    <name type="scientific">Thermosulfurimonas dismutans</name>
    <dbReference type="NCBI Taxonomy" id="999894"/>
    <lineage>
        <taxon>Bacteria</taxon>
        <taxon>Pseudomonadati</taxon>
        <taxon>Thermodesulfobacteriota</taxon>
        <taxon>Thermodesulfobacteria</taxon>
        <taxon>Thermodesulfobacteriales</taxon>
        <taxon>Thermodesulfobacteriaceae</taxon>
        <taxon>Thermosulfurimonas</taxon>
    </lineage>
</organism>
<dbReference type="InterPro" id="IPR052021">
    <property type="entry name" value="Type-I_RS_S_subunit"/>
</dbReference>
<dbReference type="CDD" id="cd17260">
    <property type="entry name" value="RMtype1_S_EcoEI-TRD1-CR1_like"/>
    <property type="match status" value="1"/>
</dbReference>
<keyword evidence="6" id="KW-1185">Reference proteome</keyword>
<dbReference type="Proteomes" id="UP000078390">
    <property type="component" value="Unassembled WGS sequence"/>
</dbReference>
<evidence type="ECO:0000313" key="5">
    <source>
        <dbReference type="EMBL" id="OAQ20792.1"/>
    </source>
</evidence>
<keyword evidence="5" id="KW-0378">Hydrolase</keyword>
<dbReference type="AlphaFoldDB" id="A0A179D5S3"/>
<keyword evidence="3" id="KW-0238">DNA-binding</keyword>
<evidence type="ECO:0000313" key="6">
    <source>
        <dbReference type="Proteomes" id="UP000078390"/>
    </source>
</evidence>
<accession>A0A179D5S3</accession>
<dbReference type="STRING" id="999894.TDIS_1081"/>
<dbReference type="Gene3D" id="1.10.287.1120">
    <property type="entry name" value="Bipartite methylase S protein"/>
    <property type="match status" value="1"/>
</dbReference>
<evidence type="ECO:0000259" key="4">
    <source>
        <dbReference type="Pfam" id="PF01420"/>
    </source>
</evidence>
<reference evidence="5 6" key="1">
    <citation type="submission" date="2016-04" db="EMBL/GenBank/DDBJ databases">
        <title>Genome analysis of Thermosulfurimonas dismutans, the first thermophilic sulfur-disproportionating bacterium of the phylum Thermodesulfobacteria.</title>
        <authorList>
            <person name="Mardanov A.V."/>
            <person name="Beletsky A.V."/>
            <person name="Kadnikov V.V."/>
            <person name="Slobodkin A.I."/>
            <person name="Ravin N.V."/>
        </authorList>
    </citation>
    <scope>NUCLEOTIDE SEQUENCE [LARGE SCALE GENOMIC DNA]</scope>
    <source>
        <strain evidence="5 6">S95</strain>
    </source>
</reference>
<dbReference type="Gene3D" id="3.90.220.20">
    <property type="entry name" value="DNA methylase specificity domains"/>
    <property type="match status" value="2"/>
</dbReference>
<dbReference type="GO" id="GO:0009035">
    <property type="term" value="F:type I site-specific deoxyribonuclease activity"/>
    <property type="evidence" value="ECO:0007669"/>
    <property type="project" value="UniProtKB-EC"/>
</dbReference>
<proteinExistence type="inferred from homology"/>
<dbReference type="EMBL" id="LWLG01000006">
    <property type="protein sequence ID" value="OAQ20792.1"/>
    <property type="molecule type" value="Genomic_DNA"/>
</dbReference>
<feature type="domain" description="Type I restriction modification DNA specificity" evidence="4">
    <location>
        <begin position="5"/>
        <end position="178"/>
    </location>
</feature>
<dbReference type="PANTHER" id="PTHR30408">
    <property type="entry name" value="TYPE-1 RESTRICTION ENZYME ECOKI SPECIFICITY PROTEIN"/>
    <property type="match status" value="1"/>
</dbReference>
<dbReference type="Pfam" id="PF01420">
    <property type="entry name" value="Methylase_S"/>
    <property type="match status" value="2"/>
</dbReference>
<evidence type="ECO:0000256" key="1">
    <source>
        <dbReference type="ARBA" id="ARBA00010923"/>
    </source>
</evidence>
<dbReference type="EC" id="3.1.21.3" evidence="5"/>
<dbReference type="InterPro" id="IPR044946">
    <property type="entry name" value="Restrct_endonuc_typeI_TRD_sf"/>
</dbReference>
<dbReference type="InterPro" id="IPR000055">
    <property type="entry name" value="Restrct_endonuc_typeI_TRD"/>
</dbReference>
<gene>
    <name evidence="5" type="ORF">TDIS_1081</name>
</gene>
<dbReference type="PANTHER" id="PTHR30408:SF13">
    <property type="entry name" value="TYPE I RESTRICTION ENZYME HINDI SPECIFICITY SUBUNIT"/>
    <property type="match status" value="1"/>
</dbReference>
<feature type="domain" description="Type I restriction modification DNA specificity" evidence="4">
    <location>
        <begin position="245"/>
        <end position="404"/>
    </location>
</feature>
<evidence type="ECO:0000256" key="2">
    <source>
        <dbReference type="ARBA" id="ARBA00022747"/>
    </source>
</evidence>
<dbReference type="CDD" id="cd17243">
    <property type="entry name" value="RMtype1_S_AchA6I-TRD2-CR2_like"/>
    <property type="match status" value="1"/>
</dbReference>
<evidence type="ECO:0000256" key="3">
    <source>
        <dbReference type="ARBA" id="ARBA00023125"/>
    </source>
</evidence>